<sequence length="685" mass="80136">MNWDTAEGQPMDESMGFIFEDPVTYEIMDDEETTCPVCNTNFYKQDVVPNYKLREAIDRYLQDKEARDKLAEDERRRAEQDKQRIDEERRHREELSEQVRLEEAQRRRAEEEKARLEAEKERIEAENRRMEAEFARLKDQERKRMGELEEMRRQHQQLELERDEKRRAEEQERKRLEEDTRKRTAAEQHKLREREEENRRREEEEKHRLEEMERRRVELERKLRIEKEEMQELRRKCMMLEEGTRYKSRKTQEQIWSVWNYIPSVPIAMPTSWSLSSWIWGSSTPTGPLVHKFTDYKIDCRRGSHRNCPVWRAVEKKQGDVVALKKLPSSGGNTLVFREPMLHHSLSHPNILELKGIMRDETKNDVYMVLPFVEYDLDHAINAINTPFNTAQLRHLMNQLLLTVCYLHSAHIVHRDIQPTSIMLSHAGNGRIWLTSLGKARNLCNKPFDILPASSYLGYRAPEIILTAPHLQKNLSEEDWKAADVWSCGCILAQLLFKKPLFVGTGTDHQDRILKSILSYADCVRTLGDMPSRFTLLNTHPAIEAEPTRSLRQLFFPEEDYDEPPAGSLRRKGKGQGQAAKGKAKAAVVAAPGRDEPLDLANAGAVAVMDERTKEEALDLLSKMLTFDPEQRITAYDAINHPFFACFESLRERRKNLWQCPDDILASLRDENVTRFLTSECAGIV</sequence>
<dbReference type="Proteomes" id="UP000011083">
    <property type="component" value="Unassembled WGS sequence"/>
</dbReference>
<organism evidence="5 6">
    <name type="scientific">Acanthamoeba castellanii (strain ATCC 30010 / Neff)</name>
    <dbReference type="NCBI Taxonomy" id="1257118"/>
    <lineage>
        <taxon>Eukaryota</taxon>
        <taxon>Amoebozoa</taxon>
        <taxon>Discosea</taxon>
        <taxon>Longamoebia</taxon>
        <taxon>Centramoebida</taxon>
        <taxon>Acanthamoebidae</taxon>
        <taxon>Acanthamoeba</taxon>
    </lineage>
</organism>
<evidence type="ECO:0000256" key="1">
    <source>
        <dbReference type="ARBA" id="ARBA00022741"/>
    </source>
</evidence>
<dbReference type="InterPro" id="IPR000719">
    <property type="entry name" value="Prot_kinase_dom"/>
</dbReference>
<dbReference type="InterPro" id="IPR013083">
    <property type="entry name" value="Znf_RING/FYVE/PHD"/>
</dbReference>
<dbReference type="GO" id="GO:0005524">
    <property type="term" value="F:ATP binding"/>
    <property type="evidence" value="ECO:0007669"/>
    <property type="project" value="UniProtKB-KW"/>
</dbReference>
<dbReference type="SUPFAM" id="SSF56112">
    <property type="entry name" value="Protein kinase-like (PK-like)"/>
    <property type="match status" value="1"/>
</dbReference>
<dbReference type="InterPro" id="IPR050117">
    <property type="entry name" value="MAPK"/>
</dbReference>
<protein>
    <submittedName>
        <fullName evidence="5">Protein kinase domain containing protein</fullName>
    </submittedName>
</protein>
<dbReference type="KEGG" id="acan:ACA1_058520"/>
<evidence type="ECO:0000256" key="2">
    <source>
        <dbReference type="ARBA" id="ARBA00022840"/>
    </source>
</evidence>
<evidence type="ECO:0000313" key="6">
    <source>
        <dbReference type="Proteomes" id="UP000011083"/>
    </source>
</evidence>
<dbReference type="GO" id="GO:0004672">
    <property type="term" value="F:protein kinase activity"/>
    <property type="evidence" value="ECO:0007669"/>
    <property type="project" value="InterPro"/>
</dbReference>
<keyword evidence="6" id="KW-1185">Reference proteome</keyword>
<dbReference type="InterPro" id="IPR011009">
    <property type="entry name" value="Kinase-like_dom_sf"/>
</dbReference>
<gene>
    <name evidence="5" type="ORF">ACA1_058520</name>
</gene>
<dbReference type="AlphaFoldDB" id="L8GYL2"/>
<dbReference type="Gene3D" id="3.30.40.10">
    <property type="entry name" value="Zinc/RING finger domain, C3HC4 (zinc finger)"/>
    <property type="match status" value="1"/>
</dbReference>
<dbReference type="EMBL" id="KB007974">
    <property type="protein sequence ID" value="ELR17196.1"/>
    <property type="molecule type" value="Genomic_DNA"/>
</dbReference>
<feature type="region of interest" description="Disordered" evidence="3">
    <location>
        <begin position="65"/>
        <end position="107"/>
    </location>
</feature>
<dbReference type="Gene3D" id="3.30.200.20">
    <property type="entry name" value="Phosphorylase Kinase, domain 1"/>
    <property type="match status" value="1"/>
</dbReference>
<reference evidence="5 6" key="1">
    <citation type="journal article" date="2013" name="Genome Biol.">
        <title>Genome of Acanthamoeba castellanii highlights extensive lateral gene transfer and early evolution of tyrosine kinase signaling.</title>
        <authorList>
            <person name="Clarke M."/>
            <person name="Lohan A.J."/>
            <person name="Liu B."/>
            <person name="Lagkouvardos I."/>
            <person name="Roy S."/>
            <person name="Zafar N."/>
            <person name="Bertelli C."/>
            <person name="Schilde C."/>
            <person name="Kianianmomeni A."/>
            <person name="Burglin T.R."/>
            <person name="Frech C."/>
            <person name="Turcotte B."/>
            <person name="Kopec K.O."/>
            <person name="Synnott J.M."/>
            <person name="Choo C."/>
            <person name="Paponov I."/>
            <person name="Finkler A."/>
            <person name="Soon Heng Tan C."/>
            <person name="Hutchins A.P."/>
            <person name="Weinmeier T."/>
            <person name="Rattei T."/>
            <person name="Chu J.S."/>
            <person name="Gimenez G."/>
            <person name="Irimia M."/>
            <person name="Rigden D.J."/>
            <person name="Fitzpatrick D.A."/>
            <person name="Lorenzo-Morales J."/>
            <person name="Bateman A."/>
            <person name="Chiu C.H."/>
            <person name="Tang P."/>
            <person name="Hegemann P."/>
            <person name="Fromm H."/>
            <person name="Raoult D."/>
            <person name="Greub G."/>
            <person name="Miranda-Saavedra D."/>
            <person name="Chen N."/>
            <person name="Nash P."/>
            <person name="Ginger M.L."/>
            <person name="Horn M."/>
            <person name="Schaap P."/>
            <person name="Caler L."/>
            <person name="Loftus B."/>
        </authorList>
    </citation>
    <scope>NUCLEOTIDE SEQUENCE [LARGE SCALE GENOMIC DNA]</scope>
    <source>
        <strain evidence="5 6">Neff</strain>
    </source>
</reference>
<dbReference type="PROSITE" id="PS50011">
    <property type="entry name" value="PROTEIN_KINASE_DOM"/>
    <property type="match status" value="1"/>
</dbReference>
<dbReference type="RefSeq" id="XP_004339209.1">
    <property type="nucleotide sequence ID" value="XM_004339161.1"/>
</dbReference>
<dbReference type="SUPFAM" id="SSF57850">
    <property type="entry name" value="RING/U-box"/>
    <property type="match status" value="1"/>
</dbReference>
<feature type="region of interest" description="Disordered" evidence="3">
    <location>
        <begin position="562"/>
        <end position="581"/>
    </location>
</feature>
<dbReference type="OMA" id="TSECAGI"/>
<dbReference type="VEuPathDB" id="AmoebaDB:ACA1_058520"/>
<dbReference type="GeneID" id="14918074"/>
<name>L8GYL2_ACACF</name>
<evidence type="ECO:0000313" key="5">
    <source>
        <dbReference type="EMBL" id="ELR17196.1"/>
    </source>
</evidence>
<feature type="domain" description="Protein kinase" evidence="4">
    <location>
        <begin position="296"/>
        <end position="644"/>
    </location>
</feature>
<keyword evidence="5" id="KW-0808">Transferase</keyword>
<evidence type="ECO:0000259" key="4">
    <source>
        <dbReference type="PROSITE" id="PS50011"/>
    </source>
</evidence>
<keyword evidence="5" id="KW-0418">Kinase</keyword>
<evidence type="ECO:0000256" key="3">
    <source>
        <dbReference type="SAM" id="MobiDB-lite"/>
    </source>
</evidence>
<dbReference type="PANTHER" id="PTHR24055">
    <property type="entry name" value="MITOGEN-ACTIVATED PROTEIN KINASE"/>
    <property type="match status" value="1"/>
</dbReference>
<dbReference type="STRING" id="1257118.L8GYL2"/>
<proteinExistence type="predicted"/>
<dbReference type="Pfam" id="PF00069">
    <property type="entry name" value="Pkinase"/>
    <property type="match status" value="1"/>
</dbReference>
<keyword evidence="1" id="KW-0547">Nucleotide-binding</keyword>
<keyword evidence="2" id="KW-0067">ATP-binding</keyword>
<dbReference type="Gene3D" id="1.10.510.10">
    <property type="entry name" value="Transferase(Phosphotransferase) domain 1"/>
    <property type="match status" value="1"/>
</dbReference>
<accession>L8GYL2</accession>
<feature type="region of interest" description="Disordered" evidence="3">
    <location>
        <begin position="149"/>
        <end position="208"/>
    </location>
</feature>